<proteinExistence type="predicted"/>
<feature type="chain" id="PRO_5020721589" evidence="1">
    <location>
        <begin position="26"/>
        <end position="183"/>
    </location>
</feature>
<dbReference type="SUPFAM" id="SSF54427">
    <property type="entry name" value="NTF2-like"/>
    <property type="match status" value="1"/>
</dbReference>
<dbReference type="AlphaFoldDB" id="A0A4V2PVR1"/>
<dbReference type="GO" id="GO:0016853">
    <property type="term" value="F:isomerase activity"/>
    <property type="evidence" value="ECO:0007669"/>
    <property type="project" value="UniProtKB-KW"/>
</dbReference>
<keyword evidence="1" id="KW-0732">Signal</keyword>
<evidence type="ECO:0000313" key="4">
    <source>
        <dbReference type="Proteomes" id="UP000295210"/>
    </source>
</evidence>
<dbReference type="InterPro" id="IPR032710">
    <property type="entry name" value="NTF2-like_dom_sf"/>
</dbReference>
<reference evidence="3 4" key="1">
    <citation type="submission" date="2019-03" db="EMBL/GenBank/DDBJ databases">
        <title>Genomic Encyclopedia of Type Strains, Phase IV (KMG-IV): sequencing the most valuable type-strain genomes for metagenomic binning, comparative biology and taxonomic classification.</title>
        <authorList>
            <person name="Goeker M."/>
        </authorList>
    </citation>
    <scope>NUCLEOTIDE SEQUENCE [LARGE SCALE GENOMIC DNA]</scope>
    <source>
        <strain evidence="3 4">DSM 103428</strain>
    </source>
</reference>
<feature type="domain" description="DUF4440" evidence="2">
    <location>
        <begin position="56"/>
        <end position="164"/>
    </location>
</feature>
<comment type="caution">
    <text evidence="3">The sequence shown here is derived from an EMBL/GenBank/DDBJ whole genome shotgun (WGS) entry which is preliminary data.</text>
</comment>
<evidence type="ECO:0000256" key="1">
    <source>
        <dbReference type="SAM" id="SignalP"/>
    </source>
</evidence>
<keyword evidence="3" id="KW-0413">Isomerase</keyword>
<accession>A0A4V2PVR1</accession>
<dbReference type="OrthoDB" id="7201546at2"/>
<dbReference type="Pfam" id="PF14534">
    <property type="entry name" value="DUF4440"/>
    <property type="match status" value="1"/>
</dbReference>
<feature type="signal peptide" evidence="1">
    <location>
        <begin position="1"/>
        <end position="25"/>
    </location>
</feature>
<sequence length="183" mass="19534">MRTYIRFISSLTTALVLGIAQIACAQLPLDPLSKPTQDANPLTNPGLSPGTAFLFQMESRFEQETLQGGGAAFASWFAEDGVTLANGKAPVIGRAAIARSANWRPENYHLSWTPTGGQLSADGQMGYTWGTYQGVSKDAHGKPVITAGRYMTIWKKQSDGTWKVALDASNDGPPAAGDCCRIP</sequence>
<evidence type="ECO:0000259" key="2">
    <source>
        <dbReference type="Pfam" id="PF14534"/>
    </source>
</evidence>
<keyword evidence="4" id="KW-1185">Reference proteome</keyword>
<dbReference type="RefSeq" id="WP_131991152.1">
    <property type="nucleotide sequence ID" value="NZ_SMGK01000001.1"/>
</dbReference>
<dbReference type="InterPro" id="IPR027843">
    <property type="entry name" value="DUF4440"/>
</dbReference>
<name>A0A4V2PVR1_9BACT</name>
<dbReference type="EMBL" id="SMGK01000001">
    <property type="protein sequence ID" value="TCK75411.1"/>
    <property type="molecule type" value="Genomic_DNA"/>
</dbReference>
<gene>
    <name evidence="3" type="ORF">C7378_0394</name>
</gene>
<dbReference type="Gene3D" id="3.10.450.50">
    <property type="match status" value="1"/>
</dbReference>
<protein>
    <submittedName>
        <fullName evidence="3">Ketosteroid isomerase-like protein</fullName>
    </submittedName>
</protein>
<dbReference type="Proteomes" id="UP000295210">
    <property type="component" value="Unassembled WGS sequence"/>
</dbReference>
<evidence type="ECO:0000313" key="3">
    <source>
        <dbReference type="EMBL" id="TCK75411.1"/>
    </source>
</evidence>
<organism evidence="3 4">
    <name type="scientific">Acidipila rosea</name>
    <dbReference type="NCBI Taxonomy" id="768535"/>
    <lineage>
        <taxon>Bacteria</taxon>
        <taxon>Pseudomonadati</taxon>
        <taxon>Acidobacteriota</taxon>
        <taxon>Terriglobia</taxon>
        <taxon>Terriglobales</taxon>
        <taxon>Acidobacteriaceae</taxon>
        <taxon>Acidipila</taxon>
    </lineage>
</organism>